<protein>
    <submittedName>
        <fullName evidence="1">Uncharacterized protein</fullName>
    </submittedName>
</protein>
<name>A0A198UIT8_MORCA</name>
<evidence type="ECO:0000313" key="1">
    <source>
        <dbReference type="EMBL" id="OAU95152.1"/>
    </source>
</evidence>
<proteinExistence type="predicted"/>
<dbReference type="AlphaFoldDB" id="A0A198UIT8"/>
<gene>
    <name evidence="1" type="ORF">AO384_1686</name>
</gene>
<dbReference type="Proteomes" id="UP000078228">
    <property type="component" value="Unassembled WGS sequence"/>
</dbReference>
<evidence type="ECO:0000313" key="2">
    <source>
        <dbReference type="Proteomes" id="UP000078228"/>
    </source>
</evidence>
<keyword evidence="2" id="KW-1185">Reference proteome</keyword>
<comment type="caution">
    <text evidence="1">The sequence shown here is derived from an EMBL/GenBank/DDBJ whole genome shotgun (WGS) entry which is preliminary data.</text>
</comment>
<reference evidence="1 2" key="1">
    <citation type="journal article" date="2016" name="Genome Biol. Evol.">
        <title>Comparative Genomic Analyses of the Moraxella catarrhalis Serosensitive and Seroresistant Lineages Demonstrate Their Independent Evolution.</title>
        <authorList>
            <person name="Earl J.P."/>
            <person name="de Vries S.P."/>
            <person name="Ahmed A."/>
            <person name="Powell E."/>
            <person name="Schultz M.P."/>
            <person name="Hermans P.W."/>
            <person name="Hill D.J."/>
            <person name="Zhou Z."/>
            <person name="Constantinidou C.I."/>
            <person name="Hu F.Z."/>
            <person name="Bootsma H.J."/>
            <person name="Ehrlich G.D."/>
        </authorList>
    </citation>
    <scope>NUCLEOTIDE SEQUENCE [LARGE SCALE GENOMIC DNA]</scope>
    <source>
        <strain evidence="1 2">Z7542</strain>
    </source>
</reference>
<sequence>MSSLDTTCFTYHKSGQYFKLSTVYGENPAKPYKPKDRPIQQFK</sequence>
<dbReference type="PATRIC" id="fig|480.237.peg.2192"/>
<organism evidence="1 2">
    <name type="scientific">Moraxella catarrhalis</name>
    <name type="common">Branhamella catarrhalis</name>
    <dbReference type="NCBI Taxonomy" id="480"/>
    <lineage>
        <taxon>Bacteria</taxon>
        <taxon>Pseudomonadati</taxon>
        <taxon>Pseudomonadota</taxon>
        <taxon>Gammaproteobacteria</taxon>
        <taxon>Moraxellales</taxon>
        <taxon>Moraxellaceae</taxon>
        <taxon>Moraxella</taxon>
    </lineage>
</organism>
<dbReference type="EMBL" id="LXHC01000025">
    <property type="protein sequence ID" value="OAU95152.1"/>
    <property type="molecule type" value="Genomic_DNA"/>
</dbReference>
<accession>A0A198UIT8</accession>